<evidence type="ECO:0000313" key="4">
    <source>
        <dbReference type="Proteomes" id="UP000198864"/>
    </source>
</evidence>
<dbReference type="Proteomes" id="UP000198864">
    <property type="component" value="Unassembled WGS sequence"/>
</dbReference>
<evidence type="ECO:0000313" key="2">
    <source>
        <dbReference type="EMBL" id="RAO27834.1"/>
    </source>
</evidence>
<feature type="transmembrane region" description="Helical" evidence="1">
    <location>
        <begin position="16"/>
        <end position="36"/>
    </location>
</feature>
<evidence type="ECO:0000313" key="5">
    <source>
        <dbReference type="Proteomes" id="UP000249419"/>
    </source>
</evidence>
<sequence>MTHLPDATAISGVVDLLGGVLQLAAAVVTLLAAVSVRGRRSGRGERGEDDA</sequence>
<proteinExistence type="predicted"/>
<protein>
    <submittedName>
        <fullName evidence="3">Uncharacterized protein</fullName>
    </submittedName>
</protein>
<dbReference type="EMBL" id="FMCR01000002">
    <property type="protein sequence ID" value="SCE95417.1"/>
    <property type="molecule type" value="Genomic_DNA"/>
</dbReference>
<dbReference type="RefSeq" id="WP_167362375.1">
    <property type="nucleotide sequence ID" value="NZ_CP192017.1"/>
</dbReference>
<evidence type="ECO:0000256" key="1">
    <source>
        <dbReference type="SAM" id="Phobius"/>
    </source>
</evidence>
<gene>
    <name evidence="3" type="ORF">GA0070561_2701</name>
    <name evidence="2" type="ORF">PSN13_05722</name>
</gene>
<accession>A0A1C4WGS5</accession>
<reference evidence="2 5" key="2">
    <citation type="submission" date="2018-03" db="EMBL/GenBank/DDBJ databases">
        <title>Defining the species Micromonospora saelicesensis and Micromonospora noduli under the framework of genomics.</title>
        <authorList>
            <person name="Riesco R."/>
            <person name="Trujillo M.E."/>
        </authorList>
    </citation>
    <scope>NUCLEOTIDE SEQUENCE [LARGE SCALE GENOMIC DNA]</scope>
    <source>
        <strain evidence="2 5">PSN13</strain>
    </source>
</reference>
<dbReference type="AlphaFoldDB" id="A0A1C4WGS5"/>
<dbReference type="Proteomes" id="UP000249419">
    <property type="component" value="Unassembled WGS sequence"/>
</dbReference>
<keyword evidence="1" id="KW-1133">Transmembrane helix</keyword>
<keyword evidence="1" id="KW-0472">Membrane</keyword>
<reference evidence="3 4" key="1">
    <citation type="submission" date="2016-06" db="EMBL/GenBank/DDBJ databases">
        <authorList>
            <person name="Kjaerup R.B."/>
            <person name="Dalgaard T.S."/>
            <person name="Juul-Madsen H.R."/>
        </authorList>
    </citation>
    <scope>NUCLEOTIDE SEQUENCE [LARGE SCALE GENOMIC DNA]</scope>
    <source>
        <strain evidence="3 4">DSM 44871</strain>
    </source>
</reference>
<organism evidence="3 4">
    <name type="scientific">Micromonospora saelicesensis</name>
    <dbReference type="NCBI Taxonomy" id="285676"/>
    <lineage>
        <taxon>Bacteria</taxon>
        <taxon>Bacillati</taxon>
        <taxon>Actinomycetota</taxon>
        <taxon>Actinomycetes</taxon>
        <taxon>Micromonosporales</taxon>
        <taxon>Micromonosporaceae</taxon>
        <taxon>Micromonospora</taxon>
    </lineage>
</organism>
<dbReference type="EMBL" id="PYAG01000039">
    <property type="protein sequence ID" value="RAO27834.1"/>
    <property type="molecule type" value="Genomic_DNA"/>
</dbReference>
<keyword evidence="1" id="KW-0812">Transmembrane</keyword>
<name>A0A1C4WGS5_9ACTN</name>
<evidence type="ECO:0000313" key="3">
    <source>
        <dbReference type="EMBL" id="SCE95417.1"/>
    </source>
</evidence>